<keyword evidence="3" id="KW-1185">Reference proteome</keyword>
<evidence type="ECO:0000313" key="2">
    <source>
        <dbReference type="EMBL" id="MFC4728065.1"/>
    </source>
</evidence>
<comment type="caution">
    <text evidence="2">The sequence shown here is derived from an EMBL/GenBank/DDBJ whole genome shotgun (WGS) entry which is preliminary data.</text>
</comment>
<accession>A0ABV9NJS5</accession>
<dbReference type="Proteomes" id="UP001595892">
    <property type="component" value="Unassembled WGS sequence"/>
</dbReference>
<dbReference type="InterPro" id="IPR006696">
    <property type="entry name" value="DUF423"/>
</dbReference>
<proteinExistence type="predicted"/>
<evidence type="ECO:0000313" key="3">
    <source>
        <dbReference type="Proteomes" id="UP001595892"/>
    </source>
</evidence>
<reference evidence="3" key="1">
    <citation type="journal article" date="2019" name="Int. J. Syst. Evol. Microbiol.">
        <title>The Global Catalogue of Microorganisms (GCM) 10K type strain sequencing project: providing services to taxonomists for standard genome sequencing and annotation.</title>
        <authorList>
            <consortium name="The Broad Institute Genomics Platform"/>
            <consortium name="The Broad Institute Genome Sequencing Center for Infectious Disease"/>
            <person name="Wu L."/>
            <person name="Ma J."/>
        </authorList>
    </citation>
    <scope>NUCLEOTIDE SEQUENCE [LARGE SCALE GENOMIC DNA]</scope>
    <source>
        <strain evidence="3">CGMCC 1.13574</strain>
    </source>
</reference>
<feature type="transmembrane region" description="Helical" evidence="1">
    <location>
        <begin position="46"/>
        <end position="66"/>
    </location>
</feature>
<feature type="transmembrane region" description="Helical" evidence="1">
    <location>
        <begin position="73"/>
        <end position="95"/>
    </location>
</feature>
<evidence type="ECO:0000256" key="1">
    <source>
        <dbReference type="SAM" id="Phobius"/>
    </source>
</evidence>
<keyword evidence="1" id="KW-0812">Transmembrane</keyword>
<keyword evidence="1" id="KW-1133">Transmembrane helix</keyword>
<keyword evidence="1" id="KW-0472">Membrane</keyword>
<dbReference type="Pfam" id="PF04241">
    <property type="entry name" value="DUF423"/>
    <property type="match status" value="1"/>
</dbReference>
<protein>
    <submittedName>
        <fullName evidence="2">DUF423 domain-containing protein</fullName>
    </submittedName>
</protein>
<sequence length="125" mass="12201">MSGSHGSPALPQRALAAAGAVLCALAVGLAAYASHGVDGLAQQRLGTAALFAFGHGLALAALAPHARRPLGRLALCVVLLGVLLFAGTLAASVLLGTGTRLAPTGGSALMVGWLLWAVAASAAKE</sequence>
<name>A0ABV9NJS5_9GAMM</name>
<organism evidence="2 3">
    <name type="scientific">Coralloluteibacterium thermophilum</name>
    <dbReference type="NCBI Taxonomy" id="2707049"/>
    <lineage>
        <taxon>Bacteria</taxon>
        <taxon>Pseudomonadati</taxon>
        <taxon>Pseudomonadota</taxon>
        <taxon>Gammaproteobacteria</taxon>
        <taxon>Lysobacterales</taxon>
        <taxon>Lysobacteraceae</taxon>
        <taxon>Coralloluteibacterium</taxon>
    </lineage>
</organism>
<feature type="transmembrane region" description="Helical" evidence="1">
    <location>
        <begin position="101"/>
        <end position="123"/>
    </location>
</feature>
<dbReference type="EMBL" id="JBHSGG010000022">
    <property type="protein sequence ID" value="MFC4728065.1"/>
    <property type="molecule type" value="Genomic_DNA"/>
</dbReference>
<gene>
    <name evidence="2" type="ORF">ACFO3Q_07785</name>
</gene>
<dbReference type="RefSeq" id="WP_377004088.1">
    <property type="nucleotide sequence ID" value="NZ_JBHSGG010000022.1"/>
</dbReference>